<evidence type="ECO:0000313" key="9">
    <source>
        <dbReference type="Proteomes" id="UP001141619"/>
    </source>
</evidence>
<dbReference type="InterPro" id="IPR050808">
    <property type="entry name" value="Phage_Integrase"/>
</dbReference>
<evidence type="ECO:0000259" key="7">
    <source>
        <dbReference type="PROSITE" id="PS51900"/>
    </source>
</evidence>
<evidence type="ECO:0000259" key="6">
    <source>
        <dbReference type="PROSITE" id="PS51898"/>
    </source>
</evidence>
<dbReference type="Gene3D" id="1.10.443.10">
    <property type="entry name" value="Intergrase catalytic core"/>
    <property type="match status" value="1"/>
</dbReference>
<dbReference type="Gene3D" id="3.30.160.390">
    <property type="entry name" value="Integrase, DNA-binding domain"/>
    <property type="match status" value="1"/>
</dbReference>
<dbReference type="GO" id="GO:0015074">
    <property type="term" value="P:DNA integration"/>
    <property type="evidence" value="ECO:0007669"/>
    <property type="project" value="UniProtKB-KW"/>
</dbReference>
<feature type="domain" description="Tyr recombinase" evidence="6">
    <location>
        <begin position="197"/>
        <end position="371"/>
    </location>
</feature>
<keyword evidence="3 5" id="KW-0238">DNA-binding</keyword>
<comment type="similarity">
    <text evidence="1">Belongs to the 'phage' integrase family.</text>
</comment>
<dbReference type="SUPFAM" id="SSF56349">
    <property type="entry name" value="DNA breaking-rejoining enzymes"/>
    <property type="match status" value="1"/>
</dbReference>
<reference evidence="8" key="2">
    <citation type="journal article" date="2023" name="Syst. Appl. Microbiol.">
        <title>Govania unica gen. nov., sp. nov., a rare biosphere bacterium that represents a novel family in the class Alphaproteobacteria.</title>
        <authorList>
            <person name="Vandamme P."/>
            <person name="Peeters C."/>
            <person name="Hettiarachchi A."/>
            <person name="Cnockaert M."/>
            <person name="Carlier A."/>
        </authorList>
    </citation>
    <scope>NUCLEOTIDE SEQUENCE</scope>
    <source>
        <strain evidence="8">LMG 31809</strain>
    </source>
</reference>
<dbReference type="CDD" id="cd00796">
    <property type="entry name" value="INT_Rci_Hp1_C"/>
    <property type="match status" value="1"/>
</dbReference>
<keyword evidence="2" id="KW-0229">DNA integration</keyword>
<keyword evidence="9" id="KW-1185">Reference proteome</keyword>
<dbReference type="EMBL" id="JANWOI010000003">
    <property type="protein sequence ID" value="MDA5193885.1"/>
    <property type="molecule type" value="Genomic_DNA"/>
</dbReference>
<feature type="domain" description="Core-binding (CB)" evidence="7">
    <location>
        <begin position="95"/>
        <end position="175"/>
    </location>
</feature>
<gene>
    <name evidence="8" type="ORF">NYP16_07975</name>
</gene>
<dbReference type="GO" id="GO:0006310">
    <property type="term" value="P:DNA recombination"/>
    <property type="evidence" value="ECO:0007669"/>
    <property type="project" value="UniProtKB-KW"/>
</dbReference>
<dbReference type="PROSITE" id="PS51900">
    <property type="entry name" value="CB"/>
    <property type="match status" value="1"/>
</dbReference>
<dbReference type="AlphaFoldDB" id="A0A9X3TY79"/>
<dbReference type="InterPro" id="IPR002104">
    <property type="entry name" value="Integrase_catalytic"/>
</dbReference>
<evidence type="ECO:0000256" key="1">
    <source>
        <dbReference type="ARBA" id="ARBA00008857"/>
    </source>
</evidence>
<comment type="caution">
    <text evidence="8">The sequence shown here is derived from an EMBL/GenBank/DDBJ whole genome shotgun (WGS) entry which is preliminary data.</text>
</comment>
<proteinExistence type="inferred from homology"/>
<evidence type="ECO:0000256" key="5">
    <source>
        <dbReference type="PROSITE-ProRule" id="PRU01248"/>
    </source>
</evidence>
<accession>A0A9X3TY79</accession>
<dbReference type="InterPro" id="IPR038488">
    <property type="entry name" value="Integrase_DNA-bd_sf"/>
</dbReference>
<keyword evidence="4" id="KW-0233">DNA recombination</keyword>
<evidence type="ECO:0000256" key="3">
    <source>
        <dbReference type="ARBA" id="ARBA00023125"/>
    </source>
</evidence>
<dbReference type="PANTHER" id="PTHR30629">
    <property type="entry name" value="PROPHAGE INTEGRASE"/>
    <property type="match status" value="1"/>
</dbReference>
<evidence type="ECO:0000256" key="4">
    <source>
        <dbReference type="ARBA" id="ARBA00023172"/>
    </source>
</evidence>
<dbReference type="InterPro" id="IPR025166">
    <property type="entry name" value="Integrase_DNA_bind_dom"/>
</dbReference>
<dbReference type="Pfam" id="PF13356">
    <property type="entry name" value="Arm-DNA-bind_3"/>
    <property type="match status" value="1"/>
</dbReference>
<dbReference type="InterPro" id="IPR010998">
    <property type="entry name" value="Integrase_recombinase_N"/>
</dbReference>
<name>A0A9X3TY79_9PROT</name>
<dbReference type="InterPro" id="IPR011010">
    <property type="entry name" value="DNA_brk_join_enz"/>
</dbReference>
<dbReference type="Gene3D" id="1.10.150.130">
    <property type="match status" value="1"/>
</dbReference>
<dbReference type="InterPro" id="IPR004107">
    <property type="entry name" value="Integrase_SAM-like_N"/>
</dbReference>
<dbReference type="Pfam" id="PF00589">
    <property type="entry name" value="Phage_integrase"/>
    <property type="match status" value="1"/>
</dbReference>
<dbReference type="InterPro" id="IPR044068">
    <property type="entry name" value="CB"/>
</dbReference>
<dbReference type="PANTHER" id="PTHR30629:SF2">
    <property type="entry name" value="PROPHAGE INTEGRASE INTS-RELATED"/>
    <property type="match status" value="1"/>
</dbReference>
<dbReference type="PROSITE" id="PS51898">
    <property type="entry name" value="TYR_RECOMBINASE"/>
    <property type="match status" value="1"/>
</dbReference>
<dbReference type="Pfam" id="PF14659">
    <property type="entry name" value="Phage_int_SAM_3"/>
    <property type="match status" value="1"/>
</dbReference>
<organism evidence="8 9">
    <name type="scientific">Govanella unica</name>
    <dbReference type="NCBI Taxonomy" id="2975056"/>
    <lineage>
        <taxon>Bacteria</taxon>
        <taxon>Pseudomonadati</taxon>
        <taxon>Pseudomonadota</taxon>
        <taxon>Alphaproteobacteria</taxon>
        <taxon>Emcibacterales</taxon>
        <taxon>Govanellaceae</taxon>
        <taxon>Govanella</taxon>
    </lineage>
</organism>
<dbReference type="Proteomes" id="UP001141619">
    <property type="component" value="Unassembled WGS sequence"/>
</dbReference>
<sequence>MARLTKRIVDAALAQASDYFIWDDDVPGFGLRVFATGRKSYVIQYRSGGRTRRMTFAKAGVMTPDEARKQAKELLVDVTKGGNPSEERRVYSQAPTIGALCDRFLAEHVAHHCKPSTQAEYRRNVKIFIKPAIGSHKVQDITRQDIARLHQAYKHIPYQANRTLGVLSKLFNLAEEWGLRPDGSNPCRHVKKYREEKRERYLKPDELQRLGRVLSDVEREGTESPYVAAAYRLLILTGCRLGEIQTLKWDYIRGNALELPDSKTGAKKVYLGTAALDVLAFIKRQDDNPYVICGKVPGHYATDFQKPWQRIRKLAGIENVRIHDLRHSFASGAVGLGESLPMIGKLLGHSQVQTTARYAHLADDPVHSAAERVSQEIAKSLFSPSTTASAS</sequence>
<dbReference type="RefSeq" id="WP_274943592.1">
    <property type="nucleotide sequence ID" value="NZ_JANWOI010000003.1"/>
</dbReference>
<reference evidence="8" key="1">
    <citation type="submission" date="2022-08" db="EMBL/GenBank/DDBJ databases">
        <authorList>
            <person name="Vandamme P."/>
            <person name="Hettiarachchi A."/>
            <person name="Peeters C."/>
            <person name="Cnockaert M."/>
            <person name="Carlier A."/>
        </authorList>
    </citation>
    <scope>NUCLEOTIDE SEQUENCE</scope>
    <source>
        <strain evidence="8">LMG 31809</strain>
    </source>
</reference>
<protein>
    <submittedName>
        <fullName evidence="8">Site-specific integrase</fullName>
    </submittedName>
</protein>
<dbReference type="InterPro" id="IPR013762">
    <property type="entry name" value="Integrase-like_cat_sf"/>
</dbReference>
<evidence type="ECO:0000313" key="8">
    <source>
        <dbReference type="EMBL" id="MDA5193885.1"/>
    </source>
</evidence>
<evidence type="ECO:0000256" key="2">
    <source>
        <dbReference type="ARBA" id="ARBA00022908"/>
    </source>
</evidence>
<dbReference type="GO" id="GO:0003677">
    <property type="term" value="F:DNA binding"/>
    <property type="evidence" value="ECO:0007669"/>
    <property type="project" value="UniProtKB-UniRule"/>
</dbReference>